<comment type="caution">
    <text evidence="1">The sequence shown here is derived from an EMBL/GenBank/DDBJ whole genome shotgun (WGS) entry which is preliminary data.</text>
</comment>
<proteinExistence type="predicted"/>
<protein>
    <submittedName>
        <fullName evidence="1">Uncharacterized protein</fullName>
    </submittedName>
</protein>
<sequence length="99" mass="11232">MEEFLIPEDARSEHSFFSPIGSGKNRLDSVKNLLLYIRDYVKRNGLLTLSVLGVFTGCILGYTLRGCELSTQVWQEIQIINLPDLLLPLLLDIHNELSN</sequence>
<gene>
    <name evidence="1" type="ORF">PDJAM_G00029080</name>
</gene>
<dbReference type="Proteomes" id="UP000830395">
    <property type="component" value="Chromosome 11"/>
</dbReference>
<evidence type="ECO:0000313" key="1">
    <source>
        <dbReference type="EMBL" id="MCJ8737870.1"/>
    </source>
</evidence>
<evidence type="ECO:0000313" key="2">
    <source>
        <dbReference type="Proteomes" id="UP000830395"/>
    </source>
</evidence>
<keyword evidence="2" id="KW-1185">Reference proteome</keyword>
<accession>A0ACC5YR15</accession>
<name>A0ACC5YR15_9TELE</name>
<organism evidence="1 2">
    <name type="scientific">Pangasius djambal</name>
    <dbReference type="NCBI Taxonomy" id="1691987"/>
    <lineage>
        <taxon>Eukaryota</taxon>
        <taxon>Metazoa</taxon>
        <taxon>Chordata</taxon>
        <taxon>Craniata</taxon>
        <taxon>Vertebrata</taxon>
        <taxon>Euteleostomi</taxon>
        <taxon>Actinopterygii</taxon>
        <taxon>Neopterygii</taxon>
        <taxon>Teleostei</taxon>
        <taxon>Ostariophysi</taxon>
        <taxon>Siluriformes</taxon>
        <taxon>Pangasiidae</taxon>
        <taxon>Pangasius</taxon>
    </lineage>
</organism>
<dbReference type="EMBL" id="CM040985">
    <property type="protein sequence ID" value="MCJ8737870.1"/>
    <property type="molecule type" value="Genomic_DNA"/>
</dbReference>
<reference evidence="1" key="1">
    <citation type="submission" date="2020-02" db="EMBL/GenBank/DDBJ databases">
        <title>Genome sequencing of the panga catfish, Pangasius djambal.</title>
        <authorList>
            <person name="Wen M."/>
            <person name="Zahm M."/>
            <person name="Roques C."/>
            <person name="Cabau C."/>
            <person name="Klopp C."/>
            <person name="Donnadieu C."/>
            <person name="Jouanno E."/>
            <person name="Avarre J.-C."/>
            <person name="Campet M."/>
            <person name="Ha T."/>
            <person name="Dugue R."/>
            <person name="Lampietro C."/>
            <person name="Louis A."/>
            <person name="Herpin A."/>
            <person name="Echchiki A."/>
            <person name="Berthelot C."/>
            <person name="Parey E."/>
            <person name="Roest-Crollius H."/>
            <person name="Braasch I."/>
            <person name="Postlethwait J.H."/>
            <person name="Bobe J."/>
            <person name="Montfort J."/>
            <person name="Bouchez O."/>
            <person name="Begum T."/>
            <person name="Schartl M."/>
            <person name="Gustiano R."/>
            <person name="Guiguen Y."/>
        </authorList>
    </citation>
    <scope>NUCLEOTIDE SEQUENCE</scope>
    <source>
        <strain evidence="1">Pdj_M5554</strain>
    </source>
</reference>